<evidence type="ECO:0000313" key="2">
    <source>
        <dbReference type="WBParaSite" id="RSKR_0001057460.1"/>
    </source>
</evidence>
<evidence type="ECO:0000313" key="1">
    <source>
        <dbReference type="Proteomes" id="UP000095286"/>
    </source>
</evidence>
<proteinExistence type="predicted"/>
<accession>A0AC35UDM0</accession>
<name>A0AC35UDM0_9BILA</name>
<sequence>MQNRFNVRIDFNDDRLENDAVTIYGTKNKVEAFIAFFGDFAFTADSDGKEFVFSYMNIEFLTKSLVTSVIVMPLYNDSICTFKYTQKSDNKIVTIVKTAVYNKNNEFGFLAEEVYLQTTFPKTPFGPVATSDFRIFGSCTEDVKMIGRIMDPINAWGDHFVIPSITNAEKDYIFSVPKQSYYLKGFITILPIGQEDSLSVNVVGYVDGQKYSDNTIQYNTAIGNEQHYISIWFDYNVDDEAKDSLSVNVVGYVDGEKYSDNTIKYNTAIGKEQHYISIWFDYNVDDEASIVISASSPIALSFATPWSIDDTDQDKPCYIAFMLMPVVQQNCYHNLINPDQRIITNVFTSIVYISPPAVDANCNEEFLLNVFNEKDNMKGSIKTISKTIPNHINLDGEISEIATTTVNGQIPMYRIGASPRIPGIDTQGHFAHYIPSTQEWINGKTPFYILGTDCSLEIYTTDINPDSIQIDEVIGTKYGLNLQKNNYFGHEYGYYITSIKNYGLHTIESNSSYTAFVICKRINSIADIAGYLIGFNKRKAL</sequence>
<dbReference type="WBParaSite" id="RSKR_0001057460.1">
    <property type="protein sequence ID" value="RSKR_0001057460.1"/>
    <property type="gene ID" value="RSKR_0001057460"/>
</dbReference>
<organism evidence="1 2">
    <name type="scientific">Rhabditophanes sp. KR3021</name>
    <dbReference type="NCBI Taxonomy" id="114890"/>
    <lineage>
        <taxon>Eukaryota</taxon>
        <taxon>Metazoa</taxon>
        <taxon>Ecdysozoa</taxon>
        <taxon>Nematoda</taxon>
        <taxon>Chromadorea</taxon>
        <taxon>Rhabditida</taxon>
        <taxon>Tylenchina</taxon>
        <taxon>Panagrolaimomorpha</taxon>
        <taxon>Strongyloidoidea</taxon>
        <taxon>Alloionematidae</taxon>
        <taxon>Rhabditophanes</taxon>
    </lineage>
</organism>
<dbReference type="Proteomes" id="UP000095286">
    <property type="component" value="Unplaced"/>
</dbReference>
<protein>
    <submittedName>
        <fullName evidence="2">IgGFc_binding domain-containing protein</fullName>
    </submittedName>
</protein>
<reference evidence="2" key="1">
    <citation type="submission" date="2016-11" db="UniProtKB">
        <authorList>
            <consortium name="WormBaseParasite"/>
        </authorList>
    </citation>
    <scope>IDENTIFICATION</scope>
    <source>
        <strain evidence="2">KR3021</strain>
    </source>
</reference>